<proteinExistence type="predicted"/>
<dbReference type="AlphaFoldDB" id="A0A5N5X8L2"/>
<reference evidence="2 3" key="1">
    <citation type="submission" date="2019-04" db="EMBL/GenBank/DDBJ databases">
        <title>Friends and foes A comparative genomics study of 23 Aspergillus species from section Flavi.</title>
        <authorList>
            <consortium name="DOE Joint Genome Institute"/>
            <person name="Kjaerbolling I."/>
            <person name="Vesth T."/>
            <person name="Frisvad J.C."/>
            <person name="Nybo J.L."/>
            <person name="Theobald S."/>
            <person name="Kildgaard S."/>
            <person name="Isbrandt T."/>
            <person name="Kuo A."/>
            <person name="Sato A."/>
            <person name="Lyhne E.K."/>
            <person name="Kogle M.E."/>
            <person name="Wiebenga A."/>
            <person name="Kun R.S."/>
            <person name="Lubbers R.J."/>
            <person name="Makela M.R."/>
            <person name="Barry K."/>
            <person name="Chovatia M."/>
            <person name="Clum A."/>
            <person name="Daum C."/>
            <person name="Haridas S."/>
            <person name="He G."/>
            <person name="LaButti K."/>
            <person name="Lipzen A."/>
            <person name="Mondo S."/>
            <person name="Riley R."/>
            <person name="Salamov A."/>
            <person name="Simmons B.A."/>
            <person name="Magnuson J.K."/>
            <person name="Henrissat B."/>
            <person name="Mortensen U.H."/>
            <person name="Larsen T.O."/>
            <person name="Devries R.P."/>
            <person name="Grigoriev I.V."/>
            <person name="Machida M."/>
            <person name="Baker S.E."/>
            <person name="Andersen M.R."/>
        </authorList>
    </citation>
    <scope>NUCLEOTIDE SEQUENCE [LARGE SCALE GENOMIC DNA]</scope>
    <source>
        <strain evidence="2 3">CBS 151.66</strain>
    </source>
</reference>
<feature type="transmembrane region" description="Helical" evidence="1">
    <location>
        <begin position="30"/>
        <end position="48"/>
    </location>
</feature>
<keyword evidence="1" id="KW-1133">Transmembrane helix</keyword>
<dbReference type="EMBL" id="ML732188">
    <property type="protein sequence ID" value="KAB8075854.1"/>
    <property type="molecule type" value="Genomic_DNA"/>
</dbReference>
<evidence type="ECO:0000313" key="2">
    <source>
        <dbReference type="EMBL" id="KAB8075854.1"/>
    </source>
</evidence>
<evidence type="ECO:0000313" key="3">
    <source>
        <dbReference type="Proteomes" id="UP000326565"/>
    </source>
</evidence>
<gene>
    <name evidence="2" type="ORF">BDV29DRAFT_171166</name>
</gene>
<dbReference type="Proteomes" id="UP000326565">
    <property type="component" value="Unassembled WGS sequence"/>
</dbReference>
<accession>A0A5N5X8L2</accession>
<keyword evidence="1" id="KW-0472">Membrane</keyword>
<keyword evidence="3" id="KW-1185">Reference proteome</keyword>
<sequence>MSEAKAVPGRDLNCRTQPSWRPVTTSLNGSWLWSFEITMISLTIILSIRKRKSLGKIMQLRFEVLDVGPGTAPFRGLHTICSSRVSQYTS</sequence>
<name>A0A5N5X8L2_9EURO</name>
<organism evidence="2 3">
    <name type="scientific">Aspergillus leporis</name>
    <dbReference type="NCBI Taxonomy" id="41062"/>
    <lineage>
        <taxon>Eukaryota</taxon>
        <taxon>Fungi</taxon>
        <taxon>Dikarya</taxon>
        <taxon>Ascomycota</taxon>
        <taxon>Pezizomycotina</taxon>
        <taxon>Eurotiomycetes</taxon>
        <taxon>Eurotiomycetidae</taxon>
        <taxon>Eurotiales</taxon>
        <taxon>Aspergillaceae</taxon>
        <taxon>Aspergillus</taxon>
        <taxon>Aspergillus subgen. Circumdati</taxon>
    </lineage>
</organism>
<evidence type="ECO:0000256" key="1">
    <source>
        <dbReference type="SAM" id="Phobius"/>
    </source>
</evidence>
<protein>
    <submittedName>
        <fullName evidence="2">Uncharacterized protein</fullName>
    </submittedName>
</protein>
<keyword evidence="1" id="KW-0812">Transmembrane</keyword>